<reference evidence="2 3" key="1">
    <citation type="submission" date="2016-03" db="EMBL/GenBank/DDBJ databases">
        <title>Draft genome sequence of Paenibacillus glacialis DSM 22343.</title>
        <authorList>
            <person name="Shin S.-K."/>
            <person name="Yi H."/>
        </authorList>
    </citation>
    <scope>NUCLEOTIDE SEQUENCE [LARGE SCALE GENOMIC DNA]</scope>
    <source>
        <strain evidence="2 3">DSM 22343</strain>
    </source>
</reference>
<evidence type="ECO:0000313" key="3">
    <source>
        <dbReference type="Proteomes" id="UP000076967"/>
    </source>
</evidence>
<sequence length="234" mass="26669">MNQRKHIKWLSISFLTFFFLLSLPFATFAASTENATESDLTIKYDCSSTATQQIWKIQNPTTLDYNSNWPNGGYWINRNAKGQEIQQQWLPNIPAGGEVTLKFDITDWGTYSGQNIPARLDITDKNYKLLQYKLAVCEVEKKIEIQFVKTEGTKTYFSVTNTTDNKYKGLWYAFVKNSLYANDGSIIIPNDGQPHDLVVNYWNLKDNPLTKLILSAPDSGWLGALKPPLAVWIP</sequence>
<keyword evidence="3" id="KW-1185">Reference proteome</keyword>
<keyword evidence="1" id="KW-0732">Signal</keyword>
<dbReference type="RefSeq" id="WP_068527959.1">
    <property type="nucleotide sequence ID" value="NZ_LVJH01000002.1"/>
</dbReference>
<proteinExistence type="predicted"/>
<comment type="caution">
    <text evidence="2">The sequence shown here is derived from an EMBL/GenBank/DDBJ whole genome shotgun (WGS) entry which is preliminary data.</text>
</comment>
<evidence type="ECO:0000313" key="2">
    <source>
        <dbReference type="EMBL" id="OAB46203.1"/>
    </source>
</evidence>
<accession>A0A168NXU9</accession>
<name>A0A168NXU9_9BACL</name>
<protein>
    <submittedName>
        <fullName evidence="2">Uncharacterized protein</fullName>
    </submittedName>
</protein>
<organism evidence="2 3">
    <name type="scientific">Paenibacillus glacialis</name>
    <dbReference type="NCBI Taxonomy" id="494026"/>
    <lineage>
        <taxon>Bacteria</taxon>
        <taxon>Bacillati</taxon>
        <taxon>Bacillota</taxon>
        <taxon>Bacilli</taxon>
        <taxon>Bacillales</taxon>
        <taxon>Paenibacillaceae</taxon>
        <taxon>Paenibacillus</taxon>
    </lineage>
</organism>
<gene>
    <name evidence="2" type="ORF">PGLA_02135</name>
</gene>
<dbReference type="EMBL" id="LVJH01000002">
    <property type="protein sequence ID" value="OAB46203.1"/>
    <property type="molecule type" value="Genomic_DNA"/>
</dbReference>
<evidence type="ECO:0000256" key="1">
    <source>
        <dbReference type="SAM" id="SignalP"/>
    </source>
</evidence>
<dbReference type="OrthoDB" id="2660857at2"/>
<feature type="chain" id="PRO_5007899511" evidence="1">
    <location>
        <begin position="30"/>
        <end position="234"/>
    </location>
</feature>
<dbReference type="AlphaFoldDB" id="A0A168NXU9"/>
<dbReference type="Proteomes" id="UP000076967">
    <property type="component" value="Unassembled WGS sequence"/>
</dbReference>
<feature type="signal peptide" evidence="1">
    <location>
        <begin position="1"/>
        <end position="29"/>
    </location>
</feature>